<protein>
    <submittedName>
        <fullName evidence="3">TIGR04206 family protein</fullName>
    </submittedName>
</protein>
<dbReference type="AlphaFoldDB" id="A0A1H7HE45"/>
<evidence type="ECO:0000259" key="2">
    <source>
        <dbReference type="Pfam" id="PF26224"/>
    </source>
</evidence>
<dbReference type="Pfam" id="PF26224">
    <property type="entry name" value="DUF8050"/>
    <property type="match status" value="1"/>
</dbReference>
<dbReference type="EMBL" id="FOAD01000001">
    <property type="protein sequence ID" value="SEK47967.1"/>
    <property type="molecule type" value="Genomic_DNA"/>
</dbReference>
<dbReference type="InterPro" id="IPR058363">
    <property type="entry name" value="DUF8050"/>
</dbReference>
<feature type="domain" description="DUF8050" evidence="2">
    <location>
        <begin position="2"/>
        <end position="152"/>
    </location>
</feature>
<gene>
    <name evidence="3" type="ORF">SAMN04488691_101547</name>
</gene>
<keyword evidence="1" id="KW-0472">Membrane</keyword>
<feature type="transmembrane region" description="Helical" evidence="1">
    <location>
        <begin position="21"/>
        <end position="38"/>
    </location>
</feature>
<keyword evidence="1" id="KW-0812">Transmembrane</keyword>
<organism evidence="3 4">
    <name type="scientific">Haloferax larsenii</name>
    <dbReference type="NCBI Taxonomy" id="302484"/>
    <lineage>
        <taxon>Archaea</taxon>
        <taxon>Methanobacteriati</taxon>
        <taxon>Methanobacteriota</taxon>
        <taxon>Stenosarchaea group</taxon>
        <taxon>Halobacteria</taxon>
        <taxon>Halobacteriales</taxon>
        <taxon>Haloferacaceae</taxon>
        <taxon>Haloferax</taxon>
    </lineage>
</organism>
<feature type="transmembrane region" description="Helical" evidence="1">
    <location>
        <begin position="133"/>
        <end position="150"/>
    </location>
</feature>
<feature type="transmembrane region" description="Helical" evidence="1">
    <location>
        <begin position="44"/>
        <end position="66"/>
    </location>
</feature>
<sequence>MTTQTAAGSSSAPDGSRFGRFLLVFFAGVAPWSIQTYASGSITFLFAWGLFTPSPVSIITITDFFFRFTRGLPEYILVWPLGVACYLVALAGVTSGLLFDREDVRLTVAGLVCAGLTQLEVARGFSVQPGRTAWPLGTVLLWAVAGFLYWSRDR</sequence>
<dbReference type="OrthoDB" id="214467at2157"/>
<evidence type="ECO:0000313" key="4">
    <source>
        <dbReference type="Proteomes" id="UP000183894"/>
    </source>
</evidence>
<proteinExistence type="predicted"/>
<dbReference type="RefSeq" id="WP_074791829.1">
    <property type="nucleotide sequence ID" value="NZ_FOAD01000001.1"/>
</dbReference>
<evidence type="ECO:0000313" key="3">
    <source>
        <dbReference type="EMBL" id="SEK47967.1"/>
    </source>
</evidence>
<dbReference type="NCBIfam" id="TIGR04206">
    <property type="entry name" value="near_ArtA"/>
    <property type="match status" value="1"/>
</dbReference>
<evidence type="ECO:0000256" key="1">
    <source>
        <dbReference type="SAM" id="Phobius"/>
    </source>
</evidence>
<feature type="transmembrane region" description="Helical" evidence="1">
    <location>
        <begin position="78"/>
        <end position="99"/>
    </location>
</feature>
<reference evidence="3 4" key="1">
    <citation type="submission" date="2016-10" db="EMBL/GenBank/DDBJ databases">
        <authorList>
            <person name="de Groot N.N."/>
        </authorList>
    </citation>
    <scope>NUCLEOTIDE SEQUENCE [LARGE SCALE GENOMIC DNA]</scope>
    <source>
        <strain evidence="3 4">CDM_5</strain>
    </source>
</reference>
<dbReference type="Proteomes" id="UP000183894">
    <property type="component" value="Unassembled WGS sequence"/>
</dbReference>
<dbReference type="InterPro" id="IPR026436">
    <property type="entry name" value="CHP04206"/>
</dbReference>
<keyword evidence="1" id="KW-1133">Transmembrane helix</keyword>
<accession>A0A1H7HE45</accession>
<name>A0A1H7HE45_HALLR</name>